<evidence type="ECO:0000313" key="1">
    <source>
        <dbReference type="EMBL" id="MVN77718.1"/>
    </source>
</evidence>
<sequence>MEARAPYHTPAPNALRNLAQPIAAWLRTQGFTATEHHQYTVLVAHWTGSRGEHFQFTYDWVAGTSPDATCRLQVYQPGEARYDVLFTAQRVRRLRDVRRLLLGNVRYANARTLATLPHPAL</sequence>
<evidence type="ECO:0000313" key="2">
    <source>
        <dbReference type="Proteomes" id="UP000441336"/>
    </source>
</evidence>
<reference evidence="1 2" key="1">
    <citation type="submission" date="2019-12" db="EMBL/GenBank/DDBJ databases">
        <title>Hymenobacter sp. HMF4947 Genome sequencing and assembly.</title>
        <authorList>
            <person name="Kang H."/>
            <person name="Cha I."/>
            <person name="Kim H."/>
            <person name="Joh K."/>
        </authorList>
    </citation>
    <scope>NUCLEOTIDE SEQUENCE [LARGE SCALE GENOMIC DNA]</scope>
    <source>
        <strain evidence="1 2">HMF4947</strain>
    </source>
</reference>
<protein>
    <submittedName>
        <fullName evidence="1">Uncharacterized protein</fullName>
    </submittedName>
</protein>
<dbReference type="RefSeq" id="WP_157566998.1">
    <property type="nucleotide sequence ID" value="NZ_WQKZ01000003.1"/>
</dbReference>
<comment type="caution">
    <text evidence="1">The sequence shown here is derived from an EMBL/GenBank/DDBJ whole genome shotgun (WGS) entry which is preliminary data.</text>
</comment>
<dbReference type="Proteomes" id="UP000441336">
    <property type="component" value="Unassembled WGS sequence"/>
</dbReference>
<dbReference type="AlphaFoldDB" id="A0A7K1TH44"/>
<proteinExistence type="predicted"/>
<keyword evidence="2" id="KW-1185">Reference proteome</keyword>
<gene>
    <name evidence="1" type="ORF">GO988_15400</name>
</gene>
<dbReference type="EMBL" id="WQKZ01000003">
    <property type="protein sequence ID" value="MVN77718.1"/>
    <property type="molecule type" value="Genomic_DNA"/>
</dbReference>
<organism evidence="1 2">
    <name type="scientific">Hymenobacter ginkgonis</name>
    <dbReference type="NCBI Taxonomy" id="2682976"/>
    <lineage>
        <taxon>Bacteria</taxon>
        <taxon>Pseudomonadati</taxon>
        <taxon>Bacteroidota</taxon>
        <taxon>Cytophagia</taxon>
        <taxon>Cytophagales</taxon>
        <taxon>Hymenobacteraceae</taxon>
        <taxon>Hymenobacter</taxon>
    </lineage>
</organism>
<name>A0A7K1TH44_9BACT</name>
<accession>A0A7K1TH44</accession>